<dbReference type="GO" id="GO:0019290">
    <property type="term" value="P:siderophore biosynthetic process"/>
    <property type="evidence" value="ECO:0007669"/>
    <property type="project" value="InterPro"/>
</dbReference>
<dbReference type="PANTHER" id="PTHR31438:SF1">
    <property type="entry name" value="LYSINE N-ACYLTRANSFERASE C17G9.06C-RELATED"/>
    <property type="match status" value="1"/>
</dbReference>
<dbReference type="GO" id="GO:0046677">
    <property type="term" value="P:response to antibiotic"/>
    <property type="evidence" value="ECO:0007669"/>
    <property type="project" value="UniProtKB-KW"/>
</dbReference>
<proteinExistence type="predicted"/>
<evidence type="ECO:0000256" key="4">
    <source>
        <dbReference type="ARBA" id="ARBA00023251"/>
    </source>
</evidence>
<accession>A0A4P6Q1Y5</accession>
<dbReference type="PANTHER" id="PTHR31438">
    <property type="entry name" value="LYSINE N-ACYLTRANSFERASE C17G9.06C-RELATED"/>
    <property type="match status" value="1"/>
</dbReference>
<comment type="function">
    <text evidence="1">Acyltransferase required for the direct transfer of medium- to long-chain fatty acyl moieties from a carrier protein (MbtL) on to the epsilon-amino group of lysine residue in the mycobactin core.</text>
</comment>
<dbReference type="GO" id="GO:0016410">
    <property type="term" value="F:N-acyltransferase activity"/>
    <property type="evidence" value="ECO:0007669"/>
    <property type="project" value="TreeGrafter"/>
</dbReference>
<keyword evidence="4" id="KW-0046">Antibiotic resistance</keyword>
<organism evidence="8 9">
    <name type="scientific">Streptomonospora litoralis</name>
    <dbReference type="NCBI Taxonomy" id="2498135"/>
    <lineage>
        <taxon>Bacteria</taxon>
        <taxon>Bacillati</taxon>
        <taxon>Actinomycetota</taxon>
        <taxon>Actinomycetes</taxon>
        <taxon>Streptosporangiales</taxon>
        <taxon>Nocardiopsidaceae</taxon>
        <taxon>Streptomonospora</taxon>
    </lineage>
</organism>
<reference evidence="8 9" key="1">
    <citation type="submission" date="2019-02" db="EMBL/GenBank/DDBJ databases">
        <authorList>
            <person name="Khodamoradi S."/>
            <person name="Hahnke R.L."/>
            <person name="Kaempfer P."/>
            <person name="Schumann P."/>
            <person name="Rohde M."/>
            <person name="Steinert M."/>
            <person name="Luzhetskyy A."/>
            <person name="Wink J."/>
            <person name="Ruckert C."/>
        </authorList>
    </citation>
    <scope>NUCLEOTIDE SEQUENCE [LARGE SCALE GENOMIC DNA]</scope>
    <source>
        <strain evidence="8 9">M2</strain>
    </source>
</reference>
<dbReference type="Pfam" id="PF13523">
    <property type="entry name" value="Acetyltransf_8"/>
    <property type="match status" value="1"/>
</dbReference>
<evidence type="ECO:0000259" key="7">
    <source>
        <dbReference type="PROSITE" id="PS51186"/>
    </source>
</evidence>
<dbReference type="SMART" id="SM01006">
    <property type="entry name" value="AlcB"/>
    <property type="match status" value="1"/>
</dbReference>
<dbReference type="PROSITE" id="PS51186">
    <property type="entry name" value="GNAT"/>
    <property type="match status" value="1"/>
</dbReference>
<dbReference type="Gene3D" id="3.40.630.30">
    <property type="match status" value="1"/>
</dbReference>
<evidence type="ECO:0000313" key="8">
    <source>
        <dbReference type="EMBL" id="QBI54646.1"/>
    </source>
</evidence>
<dbReference type="RefSeq" id="WP_242676967.1">
    <property type="nucleotide sequence ID" value="NZ_CP036455.1"/>
</dbReference>
<dbReference type="InterPro" id="IPR000182">
    <property type="entry name" value="GNAT_dom"/>
</dbReference>
<protein>
    <recommendedName>
        <fullName evidence="3">Lysine N-acyltransferase MbtK</fullName>
    </recommendedName>
    <alternativeName>
        <fullName evidence="5">Mycobactin synthase protein K</fullName>
    </alternativeName>
</protein>
<feature type="region of interest" description="Disordered" evidence="6">
    <location>
        <begin position="1"/>
        <end position="22"/>
    </location>
</feature>
<dbReference type="KEGG" id="strr:EKD16_14325"/>
<evidence type="ECO:0000313" key="9">
    <source>
        <dbReference type="Proteomes" id="UP000292235"/>
    </source>
</evidence>
<dbReference type="Proteomes" id="UP000292235">
    <property type="component" value="Chromosome"/>
</dbReference>
<evidence type="ECO:0000256" key="5">
    <source>
        <dbReference type="ARBA" id="ARBA00031122"/>
    </source>
</evidence>
<keyword evidence="9" id="KW-1185">Reference proteome</keyword>
<gene>
    <name evidence="8" type="primary">mbtK</name>
    <name evidence="8" type="ORF">EKD16_14325</name>
</gene>
<dbReference type="UniPathway" id="UPA00011"/>
<dbReference type="SUPFAM" id="SSF55729">
    <property type="entry name" value="Acyl-CoA N-acyltransferases (Nat)"/>
    <property type="match status" value="1"/>
</dbReference>
<dbReference type="InterPro" id="IPR016181">
    <property type="entry name" value="Acyl_CoA_acyltransferase"/>
</dbReference>
<keyword evidence="8" id="KW-0808">Transferase</keyword>
<name>A0A4P6Q1Y5_9ACTN</name>
<dbReference type="InterPro" id="IPR019432">
    <property type="entry name" value="Acyltransferase_MbtK/IucB-like"/>
</dbReference>
<evidence type="ECO:0000256" key="2">
    <source>
        <dbReference type="ARBA" id="ARBA00005102"/>
    </source>
</evidence>
<evidence type="ECO:0000256" key="6">
    <source>
        <dbReference type="SAM" id="MobiDB-lite"/>
    </source>
</evidence>
<comment type="pathway">
    <text evidence="2">Siderophore biosynthesis; mycobactin biosynthesis.</text>
</comment>
<keyword evidence="8" id="KW-0012">Acyltransferase</keyword>
<evidence type="ECO:0000256" key="1">
    <source>
        <dbReference type="ARBA" id="ARBA00003818"/>
    </source>
</evidence>
<sequence>MSVPESADVDQAASAPRSAHPLGRREIAADAHVLAVGPPPEPRLAPPFAARVAQPHGADLDTVHRWMHLPHVAPFYDQAWSRQRWAEEIASQRAGTFSRPFLVSRDGTDIAYVELYRAARDVIAPHYAADRHDIGFHIAIGDADATGHGVGKQILDAFADAVFSTDPDCNRILMEPDADNAAACRAARKAGLGFLAEVDLPHKRAALFIRARK</sequence>
<dbReference type="EMBL" id="CP036455">
    <property type="protein sequence ID" value="QBI54646.1"/>
    <property type="molecule type" value="Genomic_DNA"/>
</dbReference>
<dbReference type="AlphaFoldDB" id="A0A4P6Q1Y5"/>
<feature type="domain" description="N-acetyltransferase" evidence="7">
    <location>
        <begin position="58"/>
        <end position="213"/>
    </location>
</feature>
<evidence type="ECO:0000256" key="3">
    <source>
        <dbReference type="ARBA" id="ARBA00020586"/>
    </source>
</evidence>